<reference evidence="1 2" key="1">
    <citation type="journal article" date="2019" name="Sci. Rep.">
        <title>Orb-weaving spider Araneus ventricosus genome elucidates the spidroin gene catalogue.</title>
        <authorList>
            <person name="Kono N."/>
            <person name="Nakamura H."/>
            <person name="Ohtoshi R."/>
            <person name="Moran D.A.P."/>
            <person name="Shinohara A."/>
            <person name="Yoshida Y."/>
            <person name="Fujiwara M."/>
            <person name="Mori M."/>
            <person name="Tomita M."/>
            <person name="Arakawa K."/>
        </authorList>
    </citation>
    <scope>NUCLEOTIDE SEQUENCE [LARGE SCALE GENOMIC DNA]</scope>
</reference>
<dbReference type="AlphaFoldDB" id="A0A4Y2AMI5"/>
<evidence type="ECO:0000313" key="1">
    <source>
        <dbReference type="EMBL" id="GBL81008.1"/>
    </source>
</evidence>
<proteinExistence type="predicted"/>
<name>A0A4Y2AMI5_ARAVE</name>
<comment type="caution">
    <text evidence="1">The sequence shown here is derived from an EMBL/GenBank/DDBJ whole genome shotgun (WGS) entry which is preliminary data.</text>
</comment>
<sequence length="113" mass="12671">MFLLKSHCNDVSIPRLKSGPFHFQTSIPSQFSLAIPGGADFSFRSPERFYFAAQSQWFRTPPFITRVVAGGNELPARRITENENVWAKLTATERTVPGTLRLLSEIDDSELGV</sequence>
<accession>A0A4Y2AMI5</accession>
<dbReference type="EMBL" id="BGPR01000024">
    <property type="protein sequence ID" value="GBL81008.1"/>
    <property type="molecule type" value="Genomic_DNA"/>
</dbReference>
<organism evidence="1 2">
    <name type="scientific">Araneus ventricosus</name>
    <name type="common">Orbweaver spider</name>
    <name type="synonym">Epeira ventricosa</name>
    <dbReference type="NCBI Taxonomy" id="182803"/>
    <lineage>
        <taxon>Eukaryota</taxon>
        <taxon>Metazoa</taxon>
        <taxon>Ecdysozoa</taxon>
        <taxon>Arthropoda</taxon>
        <taxon>Chelicerata</taxon>
        <taxon>Arachnida</taxon>
        <taxon>Araneae</taxon>
        <taxon>Araneomorphae</taxon>
        <taxon>Entelegynae</taxon>
        <taxon>Araneoidea</taxon>
        <taxon>Araneidae</taxon>
        <taxon>Araneus</taxon>
    </lineage>
</organism>
<evidence type="ECO:0000313" key="2">
    <source>
        <dbReference type="Proteomes" id="UP000499080"/>
    </source>
</evidence>
<protein>
    <submittedName>
        <fullName evidence="1">Uncharacterized protein</fullName>
    </submittedName>
</protein>
<keyword evidence="2" id="KW-1185">Reference proteome</keyword>
<dbReference type="Proteomes" id="UP000499080">
    <property type="component" value="Unassembled WGS sequence"/>
</dbReference>
<gene>
    <name evidence="1" type="ORF">AVEN_83096_1</name>
</gene>